<proteinExistence type="predicted"/>
<accession>A0A381W2T7</accession>
<dbReference type="AlphaFoldDB" id="A0A381W2T7"/>
<reference evidence="1" key="1">
    <citation type="submission" date="2018-05" db="EMBL/GenBank/DDBJ databases">
        <authorList>
            <person name="Lanie J.A."/>
            <person name="Ng W.-L."/>
            <person name="Kazmierczak K.M."/>
            <person name="Andrzejewski T.M."/>
            <person name="Davidsen T.M."/>
            <person name="Wayne K.J."/>
            <person name="Tettelin H."/>
            <person name="Glass J.I."/>
            <person name="Rusch D."/>
            <person name="Podicherti R."/>
            <person name="Tsui H.-C.T."/>
            <person name="Winkler M.E."/>
        </authorList>
    </citation>
    <scope>NUCLEOTIDE SEQUENCE</scope>
</reference>
<dbReference type="EMBL" id="UINC01010403">
    <property type="protein sequence ID" value="SVA46278.1"/>
    <property type="molecule type" value="Genomic_DNA"/>
</dbReference>
<sequence length="31" mass="3665">MKTAFPQRLPETLNDIIFNYILRTNLKPFVA</sequence>
<evidence type="ECO:0000313" key="1">
    <source>
        <dbReference type="EMBL" id="SVA46278.1"/>
    </source>
</evidence>
<protein>
    <submittedName>
        <fullName evidence="1">Uncharacterized protein</fullName>
    </submittedName>
</protein>
<gene>
    <name evidence="1" type="ORF">METZ01_LOCUS99132</name>
</gene>
<organism evidence="1">
    <name type="scientific">marine metagenome</name>
    <dbReference type="NCBI Taxonomy" id="408172"/>
    <lineage>
        <taxon>unclassified sequences</taxon>
        <taxon>metagenomes</taxon>
        <taxon>ecological metagenomes</taxon>
    </lineage>
</organism>
<name>A0A381W2T7_9ZZZZ</name>